<evidence type="ECO:0000256" key="3">
    <source>
        <dbReference type="ARBA" id="ARBA00012485"/>
    </source>
</evidence>
<evidence type="ECO:0000313" key="10">
    <source>
        <dbReference type="EMBL" id="AFZ80372.1"/>
    </source>
</evidence>
<evidence type="ECO:0000256" key="8">
    <source>
        <dbReference type="SAM" id="MobiDB-lite"/>
    </source>
</evidence>
<dbReference type="FunFam" id="3.30.2410.10:FF:000009">
    <property type="entry name" value="Probable E3 ubiquitin-protein ligase HECTD2"/>
    <property type="match status" value="1"/>
</dbReference>
<dbReference type="CDD" id="cd00078">
    <property type="entry name" value="HECTc"/>
    <property type="match status" value="1"/>
</dbReference>
<evidence type="ECO:0000256" key="2">
    <source>
        <dbReference type="ARBA" id="ARBA00004906"/>
    </source>
</evidence>
<feature type="compositionally biased region" description="Acidic residues" evidence="8">
    <location>
        <begin position="2374"/>
        <end position="2434"/>
    </location>
</feature>
<name>L0AXT0_THEEQ</name>
<dbReference type="InterPro" id="IPR000569">
    <property type="entry name" value="HECT_dom"/>
</dbReference>
<evidence type="ECO:0000256" key="7">
    <source>
        <dbReference type="PROSITE-ProRule" id="PRU00104"/>
    </source>
</evidence>
<dbReference type="GO" id="GO:0061630">
    <property type="term" value="F:ubiquitin protein ligase activity"/>
    <property type="evidence" value="ECO:0007669"/>
    <property type="project" value="UniProtKB-EC"/>
</dbReference>
<keyword evidence="4" id="KW-0808">Transferase</keyword>
<sequence length="4007" mass="452703">MKIGYPKGDNYKLVLAGLQPCQRRYIECLASCSEEELFLHLQTFTQWVWEKSDIICWAPVLNRFDDLFNRYVTLLKDSSGQFPSPENVELVKSALKTSIMIVENCTSKNTYNSLDLLIHLLDDVNLDIVFLATRLLSVFFSSRNRRMALSKEISLVITRLSTFIENPLPDKTCNIASTTPTEFTRKIDQETLPMVLDHYFCANRYWLSSESFVEIDIGRPELLKIPVFEVLSVGDVNFTALREWVLSLKNQDLFPQVLKSFRVLIDKYQIEDRYHHVLKYKIAKIFSLYFPSLQRTIVNIRLSSLICLLLINTSLYSQFLTYNPSFLLELSYFIKFHRFIDRSTMIIASELLSAMIYDGIQYKLLSNLLGFMVPHGIFVKVLKFYLNHVHESEKSTLDIQHMESCSGAGKREQLNCDEPFTFSSTSLDESMAVDAATPIHATFYIGGDEEKWNWDLRLSTEELRAQVAEDEEFMRILLQLLIVYYSIISYHGNCSALTSIGVLDSLVKFIRIRNPIYTPVIIYVVQVLEALLDYNQAVSRSLRNDLQLFHVFISRIQYDMHKIQNFIHFGNLDADLKPWPNGWNLPDVKMEMVLRTYWLSLSEISARRFLFKTIVKDIYSVTRPYSIRNEINDHDVFGPGSPMISVVLEIFKDPKSYGLGIYSSAITLILDVIGEDPISQEDLHRLGIIPAFLNSISEESLKSEDCLSIIPTAICDLFLHKSGQEYIKNNNYKHVLRLVDIVVKREFVLFDRFGEVAASIGISLDTIVRQHESSHSIIMRHVIQVIFDLLQESLQFPSFIPCDPKKYSERVDSYLQQFRTTSAEITIEMLSTLDKCSSHDFYADRIANLGKFLSTFLSFGQSISHFISCDGIKLLMQLCTAPCLPPLFFSVYPQHPLVLATKYILSQAVAPSIVYLHSLCKPYVGPELFDRTTPMDNINWRASHGTNHFLYSMHKDNTGIYTAGCCGQHQMGVQLKNLSTCEMHTTLTLWLESFVFGFPGLLHTFHASLSDTDKETAFFLSSKHNSHEHPQLRGFKSFINDAKNANTDALFSANDLFWSSQCTYAYSLPNSAFSGGHLSHERRALSLEMCRLTLIASRSLLFSLNASVNKALRGLKPENECLKAHIAKNSYSIATAVMMLANEFPDVKKWQSSEPVFLKNMDCIKTARYFAEFMEFVYKLCIDEKNNNSLFALTTCMITGLDGMKTITSIFDYLLSLYIACSLAIALRLNPSLSCNDVLGIEVTNHTSLFNFVIATANALTSHDLKWIKSSMVVLGKTIQVALSLFCRLCNPRTMLNVTVDSNLREFISRHFCPENMDLPCSLKDHTSCSSKCHISIGQIFKNIVATISSTCWPWLKVFSQMQPSLPSSSTASIGFYISPKMLSSLLKVHVYILDYASSSRQQALNLFFLKMDTSLGEPSSEMEGISSSNLIQPFLGTNMRRNRRLRNREVNSNRELANSGDEANDTDGDYELDSTGRIQNMDSVRSHLSEMGFSDRDISNAISHCGISDLLTLTDWLINVSEFNQNVPEFADLPLTSNHNERYETISKTIKDSSLFSDFETLPMPFFAQDADVVVYIEDVDLNVVPEIRRNIIKLLLMFCKNMPITLSVISDCLFRILALKLDVVYDDEINASSFGGIYNVESTHDKNILHILAFIHREIKTVHSQISQTQVNFGSEDIASIFSPIIFMNETDRQTAFERAVCGGKTRLDEPYNYSMAKTHEYLASLFYLLAYLLGGRESYTHLALMFDDFVDVIFSIIELFHKMRLDAYNSGVITLASMGLKKALPDISVNIPEWCLLGSGDSTGPSEYDMVKYGFCCTSRVPQVASPPPFFKFAFICIVEFMKKYNLFDLSGLYTENDEKIKIVTSCSTRFIKKDMQEKLLNLCMGISELFPGLDADLLLPILCIVDKLTEVCSNSEKLLQYKPVTFHQSKSINRQNLGSLRILLNIPKSAQCKGILRLVSNIFVHCLESRNTLEESMKDRIIGILSSADTLSMPLDKFVQEVYPFVKKDPLLLLDLLKRHTVITIQSSEVHEENEQSYIEVKDLTIALKSANFLKDALMEEMMGTGKNVNMDAVDYETLYAKKNLHISRLLLEHMHIFGNIHGLTNTLPKSKSKPLYPFSLTLNSVFFLLNAIFHNFPLPESIRDGAALNIPIELPYKPLPWKFDKIERCNSKSLVIFLSRYMFTMICSLSAPKNMSTPDEASVQSKAEFEAVQKLIIDSLENYTNTLILLALSSSEFCLTIISEIGNLLQSFVGLDMAECGVYLFPIAIYTLCNLLHHLLQIPFDHVQVSSETFTQLKKALTSLFHKIDLFKDESKIVCGSIVRVLVLLTSPSKNVELVDNDSSAEPSALVVELADDSSSDDSSLNMEVDLESDEESESEVSEIDEEISGEEDDEEMADDEDMSSEDMSDTEDEGDDDDGDDVDNDNIMEDITDDLNDIEMALPHQIDEEYASNHYSDSASSSSMDDVEEDEDDVPRIRVAGELDETNMDHNVQEVIENPETNLSIADDADEDSEFSGSQSDSAPLTTSVEQIISDSVPLLNNLSFPVSDGSSRQTSASRNQNGTIHIEIQFGNNQRAVRYLNNPNRISQTESASVQMQQGQPRNETWSNSGDLEVPEKHPLLPSTKKQLCSFDMDSDFMNIIALNVQKVQVRNDPIVPEQTEEICESPQDEENMETENVDAVHTNVEQNSSAENTSESAYESRSLRIIAQALGISYNDLFGLANMDPSVISELPYDLRDEIISQQLNTINVDAVASMRDVRARNTLSPAITAIPSRNELQYLESLPRSLRLDVLRSLYGDNSNEADEINATLDLDGDNASFMAALLPSLRAEILHGSNQPRGDDTANEARHTLSDSSNQISVNVQQDASSQQAAASVTDLGRHRSPGVTLGFIIGEIQAATNQLRRLTNIHTRSRGSANRRIMNRDSNDSSFNTNDVLFVTDRRTRGSRFTNFENLGRFSLNGAEVDGVVAEGQSSSGTNNALGLDRRILQSIPHLLNTFEPQLINILQPRGAPANVASASQSFDVSNLLEANDVTFDSVVENILGLLPKSPCARDSNLTENERTLLSYCGLSRSDWNTMGIIGICKVFYLKSEINKKMFFKLLYNLASFGGPVCDTLLKLFLVMISSSILSVNAESTCTDINDSFFKNLPKICNVKNASFPPKQTFSSSCKETVESGTKNPQNTASQLFQGSVTSSVSLNSSYCSYVSSEKVLEQLRSLLIALPSTISFFSNSISTPSSEEIVTSQELKRKKKRLSTSTLKNTPSIYPINFFFSATATHLFQSSTKHMNHLLMIIHNLIVAPENNIPADTQKDFSNCIDLVSSENNMLETCALASSSPSEPNNVQKAIIDSLDEESLGLFLNVYSSWKCPSSWVQFCNIRDISSQNQLRIIAQIFGALYNSKHSQFITGVFKEKCLLLIDLVSTKLRVTKSLACTDQDLEPIIFALLRVVTLVNEMFTEAYKPKESENTPVLKLSTDFYRNLPFERIWKALDDVMLSLMDNNALDSHEISAFERLRGLIPLLEVYLLISQGNIAMEYNLDHISKLEETLSLIDFDIDAQKQTREKWDNDSSHLELSSTHLDLINFVERHKNAINIIVKQSPSLLNSGFQPVVRLAPMCLNFDIKRQYFRIKLKEKRQGIRLEPIKITVRRKHVFLDSYHQLRLRSGDEMKGKLTVSFGGEEGVDAGGLTREWFTILSKEMFNPNYGLFTREGRKQEFNHPNPLSGINPDHLNFFKFIGRVIGKALYDGHHMDAYFCRSFYKHMLGRKITPADAESVDPQFYENLISIDKYSLKDLDLELYFSTEIDEFGKVKVIDLIPNGRNIPVTDENKHKYIELLCRHKVTNGIKEQLDAFMAGFRELICPQLISIFDDRELELLISGIPTIDLQNMKQNVDYVNYTENSEQIVWFWEILEELDQNHLAAFLQFVTGTSRVPIGGFKNLMGMRGPQRISIHKTFGDNRLPTAHTCFNQLDLPAYPDKHMLKSKLLQAILEGKEGFGFI</sequence>
<comment type="similarity">
    <text evidence="6">Belongs to the UPL family. TOM1/PTR1 subfamily.</text>
</comment>
<feature type="region of interest" description="Disordered" evidence="8">
    <location>
        <begin position="2359"/>
        <end position="2434"/>
    </location>
</feature>
<dbReference type="eggNOG" id="KOG0939">
    <property type="taxonomic scope" value="Eukaryota"/>
</dbReference>
<dbReference type="FunFam" id="3.90.1750.10:FF:000003">
    <property type="entry name" value="E3 ubiquitin-protein ligase UPL1"/>
    <property type="match status" value="1"/>
</dbReference>
<evidence type="ECO:0000256" key="1">
    <source>
        <dbReference type="ARBA" id="ARBA00000885"/>
    </source>
</evidence>
<dbReference type="KEGG" id="beq:BEWA_032250"/>
<dbReference type="VEuPathDB" id="PiroplasmaDB:BEWA_032250"/>
<comment type="pathway">
    <text evidence="2">Protein modification; protein ubiquitination.</text>
</comment>
<dbReference type="GO" id="GO:0006511">
    <property type="term" value="P:ubiquitin-dependent protein catabolic process"/>
    <property type="evidence" value="ECO:0007669"/>
    <property type="project" value="TreeGrafter"/>
</dbReference>
<dbReference type="GO" id="GO:0005737">
    <property type="term" value="C:cytoplasm"/>
    <property type="evidence" value="ECO:0007669"/>
    <property type="project" value="TreeGrafter"/>
</dbReference>
<dbReference type="InterPro" id="IPR010309">
    <property type="entry name" value="E3_Ub_ligase_DUF908"/>
</dbReference>
<evidence type="ECO:0000313" key="11">
    <source>
        <dbReference type="Proteomes" id="UP000031512"/>
    </source>
</evidence>
<dbReference type="PANTHER" id="PTHR11254:SF67">
    <property type="entry name" value="E3 UBIQUITIN-PROTEIN LIGASE HUWE1"/>
    <property type="match status" value="1"/>
</dbReference>
<dbReference type="SUPFAM" id="SSF56204">
    <property type="entry name" value="Hect, E3 ligase catalytic domain"/>
    <property type="match status" value="1"/>
</dbReference>
<dbReference type="Gene3D" id="3.30.2410.10">
    <property type="entry name" value="Hect, E3 ligase catalytic domain"/>
    <property type="match status" value="1"/>
</dbReference>
<accession>L0AXT0</accession>
<dbReference type="SMART" id="SM00119">
    <property type="entry name" value="HECTc"/>
    <property type="match status" value="1"/>
</dbReference>
<comment type="catalytic activity">
    <reaction evidence="1">
        <text>S-ubiquitinyl-[E2 ubiquitin-conjugating enzyme]-L-cysteine + [acceptor protein]-L-lysine = [E2 ubiquitin-conjugating enzyme]-L-cysteine + N(6)-ubiquitinyl-[acceptor protein]-L-lysine.</text>
        <dbReference type="EC" id="2.3.2.26"/>
    </reaction>
</comment>
<dbReference type="InterPro" id="IPR035983">
    <property type="entry name" value="Hect_E3_ubiquitin_ligase"/>
</dbReference>
<dbReference type="OrthoDB" id="8068875at2759"/>
<evidence type="ECO:0000256" key="6">
    <source>
        <dbReference type="ARBA" id="ARBA00034494"/>
    </source>
</evidence>
<dbReference type="GO" id="GO:0000209">
    <property type="term" value="P:protein polyubiquitination"/>
    <property type="evidence" value="ECO:0007669"/>
    <property type="project" value="TreeGrafter"/>
</dbReference>
<dbReference type="FunFam" id="3.30.2160.10:FF:000001">
    <property type="entry name" value="E3 ubiquitin-protein ligase NEDD4-like"/>
    <property type="match status" value="1"/>
</dbReference>
<gene>
    <name evidence="10" type="ORF">BEWA_032250</name>
</gene>
<dbReference type="PANTHER" id="PTHR11254">
    <property type="entry name" value="HECT DOMAIN UBIQUITIN-PROTEIN LIGASE"/>
    <property type="match status" value="1"/>
</dbReference>
<dbReference type="InterPro" id="IPR025527">
    <property type="entry name" value="HUWE1/Rev1_UBM"/>
</dbReference>
<protein>
    <recommendedName>
        <fullName evidence="3">HECT-type E3 ubiquitin transferase</fullName>
        <ecNumber evidence="3">2.3.2.26</ecNumber>
    </recommendedName>
</protein>
<keyword evidence="10" id="KW-0436">Ligase</keyword>
<feature type="region of interest" description="Disordered" evidence="8">
    <location>
        <begin position="2596"/>
        <end position="2625"/>
    </location>
</feature>
<dbReference type="STRING" id="1537102.L0AXT0"/>
<dbReference type="Gene3D" id="3.30.2160.10">
    <property type="entry name" value="Hect, E3 ligase catalytic domain"/>
    <property type="match status" value="1"/>
</dbReference>
<dbReference type="Pfam" id="PF14377">
    <property type="entry name" value="UBM"/>
    <property type="match status" value="2"/>
</dbReference>
<feature type="active site" description="Glycyl thioester intermediate" evidence="7">
    <location>
        <position position="3974"/>
    </location>
</feature>
<feature type="region of interest" description="Disordered" evidence="8">
    <location>
        <begin position="2450"/>
        <end position="2478"/>
    </location>
</feature>
<evidence type="ECO:0000259" key="9">
    <source>
        <dbReference type="PROSITE" id="PS50237"/>
    </source>
</evidence>
<dbReference type="InterPro" id="IPR010314">
    <property type="entry name" value="E3_Ub_ligase_DUF913"/>
</dbReference>
<dbReference type="EMBL" id="CP001669">
    <property type="protein sequence ID" value="AFZ80372.1"/>
    <property type="molecule type" value="Genomic_DNA"/>
</dbReference>
<dbReference type="RefSeq" id="XP_004830038.1">
    <property type="nucleotide sequence ID" value="XM_004829981.1"/>
</dbReference>
<dbReference type="UniPathway" id="UPA00143"/>
<dbReference type="Proteomes" id="UP000031512">
    <property type="component" value="Chromosome 1"/>
</dbReference>
<dbReference type="Gene3D" id="3.90.1750.10">
    <property type="entry name" value="Hect, E3 ligase catalytic domains"/>
    <property type="match status" value="1"/>
</dbReference>
<keyword evidence="11" id="KW-1185">Reference proteome</keyword>
<dbReference type="InterPro" id="IPR050409">
    <property type="entry name" value="E3_ubiq-protein_ligase"/>
</dbReference>
<proteinExistence type="inferred from homology"/>
<dbReference type="GO" id="GO:0016874">
    <property type="term" value="F:ligase activity"/>
    <property type="evidence" value="ECO:0007669"/>
    <property type="project" value="UniProtKB-KW"/>
</dbReference>
<dbReference type="Pfam" id="PF06025">
    <property type="entry name" value="DUF913"/>
    <property type="match status" value="1"/>
</dbReference>
<dbReference type="EC" id="2.3.2.26" evidence="3"/>
<dbReference type="Pfam" id="PF00632">
    <property type="entry name" value="HECT"/>
    <property type="match status" value="1"/>
</dbReference>
<organism evidence="10 11">
    <name type="scientific">Theileria equi strain WA</name>
    <dbReference type="NCBI Taxonomy" id="1537102"/>
    <lineage>
        <taxon>Eukaryota</taxon>
        <taxon>Sar</taxon>
        <taxon>Alveolata</taxon>
        <taxon>Apicomplexa</taxon>
        <taxon>Aconoidasida</taxon>
        <taxon>Piroplasmida</taxon>
        <taxon>Theileriidae</taxon>
        <taxon>Theileria</taxon>
    </lineage>
</organism>
<dbReference type="PROSITE" id="PS50237">
    <property type="entry name" value="HECT"/>
    <property type="match status" value="1"/>
</dbReference>
<dbReference type="GeneID" id="15803950"/>
<feature type="domain" description="HECT" evidence="9">
    <location>
        <begin position="3672"/>
        <end position="4007"/>
    </location>
</feature>
<feature type="region of interest" description="Disordered" evidence="8">
    <location>
        <begin position="1446"/>
        <end position="1470"/>
    </location>
</feature>
<evidence type="ECO:0000256" key="5">
    <source>
        <dbReference type="ARBA" id="ARBA00022786"/>
    </source>
</evidence>
<keyword evidence="5 7" id="KW-0833">Ubl conjugation pathway</keyword>
<evidence type="ECO:0000256" key="4">
    <source>
        <dbReference type="ARBA" id="ARBA00022679"/>
    </source>
</evidence>
<feature type="compositionally biased region" description="Polar residues" evidence="8">
    <location>
        <begin position="2596"/>
        <end position="2617"/>
    </location>
</feature>
<dbReference type="Pfam" id="PF06012">
    <property type="entry name" value="DUF908"/>
    <property type="match status" value="2"/>
</dbReference>
<reference evidence="10 11" key="1">
    <citation type="journal article" date="2012" name="BMC Genomics">
        <title>Comparative genomic analysis and phylogenetic position of Theileria equi.</title>
        <authorList>
            <person name="Kappmeyer L.S."/>
            <person name="Thiagarajan M."/>
            <person name="Herndon D.R."/>
            <person name="Ramsay J.D."/>
            <person name="Caler E."/>
            <person name="Djikeng A."/>
            <person name="Gillespie J.J."/>
            <person name="Lau A.O."/>
            <person name="Roalson E.H."/>
            <person name="Silva J.C."/>
            <person name="Silva M.G."/>
            <person name="Suarez C.E."/>
            <person name="Ueti M.W."/>
            <person name="Nene V.M."/>
            <person name="Mealey R.H."/>
            <person name="Knowles D.P."/>
            <person name="Brayton K.A."/>
        </authorList>
    </citation>
    <scope>NUCLEOTIDE SEQUENCE [LARGE SCALE GENOMIC DNA]</scope>
    <source>
        <strain evidence="10 11">WA</strain>
    </source>
</reference>